<evidence type="ECO:0000313" key="1">
    <source>
        <dbReference type="EMBL" id="KAF9644043.1"/>
    </source>
</evidence>
<dbReference type="Proteomes" id="UP000886501">
    <property type="component" value="Unassembled WGS sequence"/>
</dbReference>
<keyword evidence="2" id="KW-1185">Reference proteome</keyword>
<dbReference type="EMBL" id="MU118164">
    <property type="protein sequence ID" value="KAF9644043.1"/>
    <property type="molecule type" value="Genomic_DNA"/>
</dbReference>
<proteinExistence type="predicted"/>
<reference evidence="1" key="2">
    <citation type="journal article" date="2020" name="Nat. Commun.">
        <title>Large-scale genome sequencing of mycorrhizal fungi provides insights into the early evolution of symbiotic traits.</title>
        <authorList>
            <person name="Miyauchi S."/>
            <person name="Kiss E."/>
            <person name="Kuo A."/>
            <person name="Drula E."/>
            <person name="Kohler A."/>
            <person name="Sanchez-Garcia M."/>
            <person name="Morin E."/>
            <person name="Andreopoulos B."/>
            <person name="Barry K.W."/>
            <person name="Bonito G."/>
            <person name="Buee M."/>
            <person name="Carver A."/>
            <person name="Chen C."/>
            <person name="Cichocki N."/>
            <person name="Clum A."/>
            <person name="Culley D."/>
            <person name="Crous P.W."/>
            <person name="Fauchery L."/>
            <person name="Girlanda M."/>
            <person name="Hayes R.D."/>
            <person name="Keri Z."/>
            <person name="LaButti K."/>
            <person name="Lipzen A."/>
            <person name="Lombard V."/>
            <person name="Magnuson J."/>
            <person name="Maillard F."/>
            <person name="Murat C."/>
            <person name="Nolan M."/>
            <person name="Ohm R.A."/>
            <person name="Pangilinan J."/>
            <person name="Pereira M.F."/>
            <person name="Perotto S."/>
            <person name="Peter M."/>
            <person name="Pfister S."/>
            <person name="Riley R."/>
            <person name="Sitrit Y."/>
            <person name="Stielow J.B."/>
            <person name="Szollosi G."/>
            <person name="Zifcakova L."/>
            <person name="Stursova M."/>
            <person name="Spatafora J.W."/>
            <person name="Tedersoo L."/>
            <person name="Vaario L.M."/>
            <person name="Yamada A."/>
            <person name="Yan M."/>
            <person name="Wang P."/>
            <person name="Xu J."/>
            <person name="Bruns T."/>
            <person name="Baldrian P."/>
            <person name="Vilgalys R."/>
            <person name="Dunand C."/>
            <person name="Henrissat B."/>
            <person name="Grigoriev I.V."/>
            <person name="Hibbett D."/>
            <person name="Nagy L.G."/>
            <person name="Martin F.M."/>
        </authorList>
    </citation>
    <scope>NUCLEOTIDE SEQUENCE</scope>
    <source>
        <strain evidence="1">P2</strain>
    </source>
</reference>
<comment type="caution">
    <text evidence="1">The sequence shown here is derived from an EMBL/GenBank/DDBJ whole genome shotgun (WGS) entry which is preliminary data.</text>
</comment>
<gene>
    <name evidence="1" type="ORF">BDM02DRAFT_3190947</name>
</gene>
<organism evidence="1 2">
    <name type="scientific">Thelephora ganbajun</name>
    <name type="common">Ganba fungus</name>
    <dbReference type="NCBI Taxonomy" id="370292"/>
    <lineage>
        <taxon>Eukaryota</taxon>
        <taxon>Fungi</taxon>
        <taxon>Dikarya</taxon>
        <taxon>Basidiomycota</taxon>
        <taxon>Agaricomycotina</taxon>
        <taxon>Agaricomycetes</taxon>
        <taxon>Thelephorales</taxon>
        <taxon>Thelephoraceae</taxon>
        <taxon>Thelephora</taxon>
    </lineage>
</organism>
<evidence type="ECO:0000313" key="2">
    <source>
        <dbReference type="Proteomes" id="UP000886501"/>
    </source>
</evidence>
<reference evidence="1" key="1">
    <citation type="submission" date="2019-10" db="EMBL/GenBank/DDBJ databases">
        <authorList>
            <consortium name="DOE Joint Genome Institute"/>
            <person name="Kuo A."/>
            <person name="Miyauchi S."/>
            <person name="Kiss E."/>
            <person name="Drula E."/>
            <person name="Kohler A."/>
            <person name="Sanchez-Garcia M."/>
            <person name="Andreopoulos B."/>
            <person name="Barry K.W."/>
            <person name="Bonito G."/>
            <person name="Buee M."/>
            <person name="Carver A."/>
            <person name="Chen C."/>
            <person name="Cichocki N."/>
            <person name="Clum A."/>
            <person name="Culley D."/>
            <person name="Crous P.W."/>
            <person name="Fauchery L."/>
            <person name="Girlanda M."/>
            <person name="Hayes R."/>
            <person name="Keri Z."/>
            <person name="Labutti K."/>
            <person name="Lipzen A."/>
            <person name="Lombard V."/>
            <person name="Magnuson J."/>
            <person name="Maillard F."/>
            <person name="Morin E."/>
            <person name="Murat C."/>
            <person name="Nolan M."/>
            <person name="Ohm R."/>
            <person name="Pangilinan J."/>
            <person name="Pereira M."/>
            <person name="Perotto S."/>
            <person name="Peter M."/>
            <person name="Riley R."/>
            <person name="Sitrit Y."/>
            <person name="Stielow B."/>
            <person name="Szollosi G."/>
            <person name="Zifcakova L."/>
            <person name="Stursova M."/>
            <person name="Spatafora J.W."/>
            <person name="Tedersoo L."/>
            <person name="Vaario L.-M."/>
            <person name="Yamada A."/>
            <person name="Yan M."/>
            <person name="Wang P."/>
            <person name="Xu J."/>
            <person name="Bruns T."/>
            <person name="Baldrian P."/>
            <person name="Vilgalys R."/>
            <person name="Henrissat B."/>
            <person name="Grigoriev I.V."/>
            <person name="Hibbett D."/>
            <person name="Nagy L.G."/>
            <person name="Martin F.M."/>
        </authorList>
    </citation>
    <scope>NUCLEOTIDE SEQUENCE</scope>
    <source>
        <strain evidence="1">P2</strain>
    </source>
</reference>
<accession>A0ACB6Z3R3</accession>
<protein>
    <submittedName>
        <fullName evidence="1">Uncharacterized protein</fullName>
    </submittedName>
</protein>
<sequence length="259" mass="29443">MDARQLIEPRGASVSPLQLWASLLSNNHNVVVPWPGGNLVYSQPQTQCFIPGTIGALWAFDAQNLLDQSVGVVAPFPPTSHMTYDGYRNMIASVAPTFDIRRSLNHLVPQRRYANNRRSVRNFEPEPSIYFDTYSGPGFPMKDALDKIFKNLIGREDPMLPDGTAISLRFEFEGYESWTCQVKTRDSRKVPHPIPREKLAYEVAKKLVAFFEKRQVKLDEMDSLGEEAMSFDSVNAKDFVLVRLDHVSKSSWQPQFMTV</sequence>
<name>A0ACB6Z3R3_THEGA</name>